<dbReference type="SUPFAM" id="SSF55785">
    <property type="entry name" value="PYP-like sensor domain (PAS domain)"/>
    <property type="match status" value="1"/>
</dbReference>
<dbReference type="Pfam" id="PF00158">
    <property type="entry name" value="Sigma54_activat"/>
    <property type="match status" value="1"/>
</dbReference>
<dbReference type="PROSITE" id="PS50112">
    <property type="entry name" value="PAS"/>
    <property type="match status" value="1"/>
</dbReference>
<dbReference type="SUPFAM" id="SSF46689">
    <property type="entry name" value="Homeodomain-like"/>
    <property type="match status" value="1"/>
</dbReference>
<dbReference type="GO" id="GO:0043565">
    <property type="term" value="F:sequence-specific DNA binding"/>
    <property type="evidence" value="ECO:0007669"/>
    <property type="project" value="InterPro"/>
</dbReference>
<organism evidence="8 9">
    <name type="scientific">Desulfosarcina ovata subsp. ovata</name>
    <dbReference type="NCBI Taxonomy" id="2752305"/>
    <lineage>
        <taxon>Bacteria</taxon>
        <taxon>Pseudomonadati</taxon>
        <taxon>Thermodesulfobacteriota</taxon>
        <taxon>Desulfobacteria</taxon>
        <taxon>Desulfobacterales</taxon>
        <taxon>Desulfosarcinaceae</taxon>
        <taxon>Desulfosarcina</taxon>
    </lineage>
</organism>
<keyword evidence="1" id="KW-0547">Nucleotide-binding</keyword>
<dbReference type="NCBIfam" id="TIGR00229">
    <property type="entry name" value="sensory_box"/>
    <property type="match status" value="1"/>
</dbReference>
<keyword evidence="2" id="KW-0067">ATP-binding</keyword>
<evidence type="ECO:0000313" key="8">
    <source>
        <dbReference type="EMBL" id="BBO93454.1"/>
    </source>
</evidence>
<dbReference type="FunFam" id="3.40.50.300:FF:000006">
    <property type="entry name" value="DNA-binding transcriptional regulator NtrC"/>
    <property type="match status" value="1"/>
</dbReference>
<dbReference type="InterPro" id="IPR025944">
    <property type="entry name" value="Sigma_54_int_dom_CS"/>
</dbReference>
<evidence type="ECO:0000256" key="2">
    <source>
        <dbReference type="ARBA" id="ARBA00022840"/>
    </source>
</evidence>
<evidence type="ECO:0008006" key="10">
    <source>
        <dbReference type="Google" id="ProtNLM"/>
    </source>
</evidence>
<dbReference type="Proteomes" id="UP000422108">
    <property type="component" value="Chromosome"/>
</dbReference>
<dbReference type="InterPro" id="IPR002078">
    <property type="entry name" value="Sigma_54_int"/>
</dbReference>
<accession>A0A5K8APB7</accession>
<dbReference type="InterPro" id="IPR002197">
    <property type="entry name" value="HTH_Fis"/>
</dbReference>
<dbReference type="PRINTS" id="PR01590">
    <property type="entry name" value="HTHFIS"/>
</dbReference>
<evidence type="ECO:0000256" key="5">
    <source>
        <dbReference type="ARBA" id="ARBA00023163"/>
    </source>
</evidence>
<dbReference type="PROSITE" id="PS00688">
    <property type="entry name" value="SIGMA54_INTERACT_3"/>
    <property type="match status" value="1"/>
</dbReference>
<name>A0A5K8APB7_9BACT</name>
<keyword evidence="3" id="KW-0805">Transcription regulation</keyword>
<dbReference type="InterPro" id="IPR003593">
    <property type="entry name" value="AAA+_ATPase"/>
</dbReference>
<feature type="domain" description="PAS" evidence="7">
    <location>
        <begin position="8"/>
        <end position="53"/>
    </location>
</feature>
<reference evidence="8 9" key="1">
    <citation type="submission" date="2019-11" db="EMBL/GenBank/DDBJ databases">
        <title>Comparative genomics of hydrocarbon-degrading Desulfosarcina strains.</title>
        <authorList>
            <person name="Watanabe M."/>
            <person name="Kojima H."/>
            <person name="Fukui M."/>
        </authorList>
    </citation>
    <scope>NUCLEOTIDE SEQUENCE [LARGE SCALE GENOMIC DNA]</scope>
    <source>
        <strain evidence="9">oXyS1</strain>
    </source>
</reference>
<dbReference type="InterPro" id="IPR035965">
    <property type="entry name" value="PAS-like_dom_sf"/>
</dbReference>
<gene>
    <name evidence="8" type="ORF">DSCOOX_66340</name>
</gene>
<dbReference type="PANTHER" id="PTHR32071">
    <property type="entry name" value="TRANSCRIPTIONAL REGULATORY PROTEIN"/>
    <property type="match status" value="1"/>
</dbReference>
<evidence type="ECO:0000256" key="1">
    <source>
        <dbReference type="ARBA" id="ARBA00022741"/>
    </source>
</evidence>
<dbReference type="Gene3D" id="3.30.450.20">
    <property type="entry name" value="PAS domain"/>
    <property type="match status" value="1"/>
</dbReference>
<dbReference type="Gene3D" id="3.40.50.300">
    <property type="entry name" value="P-loop containing nucleotide triphosphate hydrolases"/>
    <property type="match status" value="1"/>
</dbReference>
<dbReference type="Pfam" id="PF13426">
    <property type="entry name" value="PAS_9"/>
    <property type="match status" value="1"/>
</dbReference>
<dbReference type="InterPro" id="IPR009057">
    <property type="entry name" value="Homeodomain-like_sf"/>
</dbReference>
<dbReference type="Gene3D" id="1.10.8.60">
    <property type="match status" value="1"/>
</dbReference>
<keyword evidence="9" id="KW-1185">Reference proteome</keyword>
<proteinExistence type="predicted"/>
<evidence type="ECO:0000313" key="9">
    <source>
        <dbReference type="Proteomes" id="UP000422108"/>
    </source>
</evidence>
<dbReference type="SMART" id="SM00382">
    <property type="entry name" value="AAA"/>
    <property type="match status" value="1"/>
</dbReference>
<dbReference type="InterPro" id="IPR058031">
    <property type="entry name" value="AAA_lid_NorR"/>
</dbReference>
<dbReference type="PROSITE" id="PS00675">
    <property type="entry name" value="SIGMA54_INTERACT_1"/>
    <property type="match status" value="1"/>
</dbReference>
<keyword evidence="5" id="KW-0804">Transcription</keyword>
<dbReference type="InterPro" id="IPR025662">
    <property type="entry name" value="Sigma_54_int_dom_ATP-bd_1"/>
</dbReference>
<dbReference type="GO" id="GO:0006355">
    <property type="term" value="P:regulation of DNA-templated transcription"/>
    <property type="evidence" value="ECO:0007669"/>
    <property type="project" value="InterPro"/>
</dbReference>
<evidence type="ECO:0000259" key="7">
    <source>
        <dbReference type="PROSITE" id="PS50112"/>
    </source>
</evidence>
<sequence length="481" mass="54011">MSVCALSQQLHIKDAVDAMCDGFFVLDHRGIVVFWNRSMENLTGYTADMVIGKPCAHLQCNTCFGRKCPEGIHECGILEKNGKVVKECTLRHRDGHEIPVIKNASVVFDDNASMIGVVETVTDLTALHRMRLKATVADRRNGVCDHLVGKSKTMQAICRLIESAGTSDVTVLIQGESGTGKELVASAIHAASSRRENQMVVVNCAALPENLLESELFGHVRGAFTGAANHRIGRFESADKGTIFLDEVGELPAHIQVKLLRVLQEREIQRVGENVNRRVDIRVIAATHQDLPQLVHAGKFREDLYYRLKVFPLQIPPLRQRKSDIPPLIDHFIEKEKRRSPTKLVSGVTHQALRRLMDYLWPGNVRELENAIKHAFVLHNGPYIQIDDLPVEIQRPGASLKNLDGWVCVPLQQGRKPNRQQLLELLAATDWNKARVARELGVSRTSIWKYMKKYDGSSRNSVIPRYTGTFYWTSGTACDYM</sequence>
<dbReference type="SUPFAM" id="SSF52540">
    <property type="entry name" value="P-loop containing nucleoside triphosphate hydrolases"/>
    <property type="match status" value="1"/>
</dbReference>
<dbReference type="PANTHER" id="PTHR32071:SF117">
    <property type="entry name" value="PTS-DEPENDENT DIHYDROXYACETONE KINASE OPERON REGULATORY PROTEIN-RELATED"/>
    <property type="match status" value="1"/>
</dbReference>
<dbReference type="InterPro" id="IPR027417">
    <property type="entry name" value="P-loop_NTPase"/>
</dbReference>
<dbReference type="AlphaFoldDB" id="A0A5K8APB7"/>
<feature type="domain" description="Sigma-54 factor interaction" evidence="6">
    <location>
        <begin position="147"/>
        <end position="377"/>
    </location>
</feature>
<evidence type="ECO:0000256" key="3">
    <source>
        <dbReference type="ARBA" id="ARBA00023015"/>
    </source>
</evidence>
<dbReference type="CDD" id="cd00130">
    <property type="entry name" value="PAS"/>
    <property type="match status" value="1"/>
</dbReference>
<dbReference type="CDD" id="cd00009">
    <property type="entry name" value="AAA"/>
    <property type="match status" value="1"/>
</dbReference>
<dbReference type="Pfam" id="PF02954">
    <property type="entry name" value="HTH_8"/>
    <property type="match status" value="1"/>
</dbReference>
<dbReference type="PROSITE" id="PS00676">
    <property type="entry name" value="SIGMA54_INTERACT_2"/>
    <property type="match status" value="1"/>
</dbReference>
<dbReference type="Gene3D" id="1.10.10.60">
    <property type="entry name" value="Homeodomain-like"/>
    <property type="match status" value="1"/>
</dbReference>
<dbReference type="PROSITE" id="PS50045">
    <property type="entry name" value="SIGMA54_INTERACT_4"/>
    <property type="match status" value="1"/>
</dbReference>
<protein>
    <recommendedName>
        <fullName evidence="10">Sigma-54-dependent Fis family transcriptional regulator</fullName>
    </recommendedName>
</protein>
<dbReference type="EMBL" id="AP021879">
    <property type="protein sequence ID" value="BBO93454.1"/>
    <property type="molecule type" value="Genomic_DNA"/>
</dbReference>
<dbReference type="GO" id="GO:0005524">
    <property type="term" value="F:ATP binding"/>
    <property type="evidence" value="ECO:0007669"/>
    <property type="project" value="UniProtKB-KW"/>
</dbReference>
<dbReference type="RefSeq" id="WP_155314033.1">
    <property type="nucleotide sequence ID" value="NZ_AP021879.1"/>
</dbReference>
<dbReference type="InterPro" id="IPR000014">
    <property type="entry name" value="PAS"/>
</dbReference>
<dbReference type="Pfam" id="PF25601">
    <property type="entry name" value="AAA_lid_14"/>
    <property type="match status" value="1"/>
</dbReference>
<evidence type="ECO:0000259" key="6">
    <source>
        <dbReference type="PROSITE" id="PS50045"/>
    </source>
</evidence>
<keyword evidence="4" id="KW-0238">DNA-binding</keyword>
<dbReference type="SMART" id="SM00091">
    <property type="entry name" value="PAS"/>
    <property type="match status" value="1"/>
</dbReference>
<evidence type="ECO:0000256" key="4">
    <source>
        <dbReference type="ARBA" id="ARBA00023125"/>
    </source>
</evidence>
<dbReference type="InterPro" id="IPR025943">
    <property type="entry name" value="Sigma_54_int_dom_ATP-bd_2"/>
</dbReference>